<dbReference type="EMBL" id="CAICTM010000142">
    <property type="protein sequence ID" value="CAB9502679.1"/>
    <property type="molecule type" value="Genomic_DNA"/>
</dbReference>
<comment type="caution">
    <text evidence="2">The sequence shown here is derived from an EMBL/GenBank/DDBJ whole genome shotgun (WGS) entry which is preliminary data.</text>
</comment>
<dbReference type="InterPro" id="IPR011335">
    <property type="entry name" value="Restrct_endonuc-II-like"/>
</dbReference>
<dbReference type="GO" id="GO:0003677">
    <property type="term" value="F:DNA binding"/>
    <property type="evidence" value="ECO:0007669"/>
    <property type="project" value="InterPro"/>
</dbReference>
<dbReference type="SMART" id="SM00891">
    <property type="entry name" value="ERCC4"/>
    <property type="match status" value="1"/>
</dbReference>
<gene>
    <name evidence="2" type="ORF">SEMRO_143_G066530.1</name>
</gene>
<evidence type="ECO:0000313" key="2">
    <source>
        <dbReference type="EMBL" id="CAB9502679.1"/>
    </source>
</evidence>
<feature type="domain" description="ERCC4" evidence="1">
    <location>
        <begin position="107"/>
        <end position="217"/>
    </location>
</feature>
<sequence length="621" mass="68990">MRVHVDGHVTLILADGKERKVSVREVAPLPEAIADYEKYKNTQSAATVKRETVQSASITTYSKTAPSLKLDPTKGNTDVVDLCDDEEEGPTSTISTNLPPKPSSKLVILIDDRERSRNHKPRELRIELGKEMQSASFRNVWADGMSPATVEEHKLSYGDFAFVEDTDEGRQQRLSLVIERKRVADLVQRSAYGDHWKQLTRMRDCCQHAILLIENDTRVACRFDAYGGQSMEPRPGQHTIENDADIFLFIGRAVLSSPRIKFVQSKDARRTNRSVGAIGLIALQSPTVRRNAPLKARFAKSKQLTLQDRLTSGGIEWKIAKEVAVQFGSEAALVAAFSTCSSDVAKQSLLHPILQNMGERVKCSGCRRHWSKAIHLVLAATSDVRTTKRHSYQDILTKVGRNVCDPAVLLCHVYTEETADAGLNAALDSHATTAAEDSRSVTIRISGAFGPCFDMPKESSFYSLQVTNGENPWSLPCCQLSTSSGRFYSDKVVVFLLEGSQLIEETTATIQSNNNISLLDEARRLATKWKNLCQLDNGNQEACRRILLVRGLGPALEKAAKDASYREETTVVCDMIFAALMVEHNIVVLEAVRKKQEETTMILRQLALACFHFQLLAHCKG</sequence>
<name>A0A9N8DL14_9STRA</name>
<dbReference type="OrthoDB" id="47733at2759"/>
<dbReference type="InterPro" id="IPR006166">
    <property type="entry name" value="ERCC4_domain"/>
</dbReference>
<evidence type="ECO:0000313" key="3">
    <source>
        <dbReference type="Proteomes" id="UP001153069"/>
    </source>
</evidence>
<protein>
    <recommendedName>
        <fullName evidence="1">ERCC4 domain-containing protein</fullName>
    </recommendedName>
</protein>
<keyword evidence="3" id="KW-1185">Reference proteome</keyword>
<dbReference type="GO" id="GO:0006281">
    <property type="term" value="P:DNA repair"/>
    <property type="evidence" value="ECO:0007669"/>
    <property type="project" value="UniProtKB-ARBA"/>
</dbReference>
<evidence type="ECO:0000259" key="1">
    <source>
        <dbReference type="SMART" id="SM00891"/>
    </source>
</evidence>
<dbReference type="Pfam" id="PF02732">
    <property type="entry name" value="ERCC4"/>
    <property type="match status" value="1"/>
</dbReference>
<dbReference type="GO" id="GO:0004518">
    <property type="term" value="F:nuclease activity"/>
    <property type="evidence" value="ECO:0007669"/>
    <property type="project" value="InterPro"/>
</dbReference>
<organism evidence="2 3">
    <name type="scientific">Seminavis robusta</name>
    <dbReference type="NCBI Taxonomy" id="568900"/>
    <lineage>
        <taxon>Eukaryota</taxon>
        <taxon>Sar</taxon>
        <taxon>Stramenopiles</taxon>
        <taxon>Ochrophyta</taxon>
        <taxon>Bacillariophyta</taxon>
        <taxon>Bacillariophyceae</taxon>
        <taxon>Bacillariophycidae</taxon>
        <taxon>Naviculales</taxon>
        <taxon>Naviculaceae</taxon>
        <taxon>Seminavis</taxon>
    </lineage>
</organism>
<dbReference type="Proteomes" id="UP001153069">
    <property type="component" value="Unassembled WGS sequence"/>
</dbReference>
<dbReference type="AlphaFoldDB" id="A0A9N8DL14"/>
<accession>A0A9N8DL14</accession>
<dbReference type="Gene3D" id="3.40.50.10130">
    <property type="match status" value="1"/>
</dbReference>
<dbReference type="SUPFAM" id="SSF52980">
    <property type="entry name" value="Restriction endonuclease-like"/>
    <property type="match status" value="1"/>
</dbReference>
<reference evidence="2" key="1">
    <citation type="submission" date="2020-06" db="EMBL/GenBank/DDBJ databases">
        <authorList>
            <consortium name="Plant Systems Biology data submission"/>
        </authorList>
    </citation>
    <scope>NUCLEOTIDE SEQUENCE</scope>
    <source>
        <strain evidence="2">D6</strain>
    </source>
</reference>
<proteinExistence type="predicted"/>